<dbReference type="OrthoDB" id="9774737at2"/>
<dbReference type="GO" id="GO:0003951">
    <property type="term" value="F:NAD+ kinase activity"/>
    <property type="evidence" value="ECO:0007669"/>
    <property type="project" value="UniProtKB-UniRule"/>
</dbReference>
<keyword evidence="4 6" id="KW-0520">NAD</keyword>
<comment type="cofactor">
    <cofactor evidence="6">
        <name>a divalent metal cation</name>
        <dbReference type="ChEBI" id="CHEBI:60240"/>
    </cofactor>
</comment>
<comment type="catalytic activity">
    <reaction evidence="5 6">
        <text>NAD(+) + ATP = ADP + NADP(+) + H(+)</text>
        <dbReference type="Rhea" id="RHEA:18629"/>
        <dbReference type="ChEBI" id="CHEBI:15378"/>
        <dbReference type="ChEBI" id="CHEBI:30616"/>
        <dbReference type="ChEBI" id="CHEBI:57540"/>
        <dbReference type="ChEBI" id="CHEBI:58349"/>
        <dbReference type="ChEBI" id="CHEBI:456216"/>
        <dbReference type="EC" id="2.7.1.23"/>
    </reaction>
</comment>
<dbReference type="InterPro" id="IPR002504">
    <property type="entry name" value="NADK"/>
</dbReference>
<dbReference type="Proteomes" id="UP000320496">
    <property type="component" value="Chromosome"/>
</dbReference>
<evidence type="ECO:0000256" key="3">
    <source>
        <dbReference type="ARBA" id="ARBA00022857"/>
    </source>
</evidence>
<dbReference type="GO" id="GO:0005737">
    <property type="term" value="C:cytoplasm"/>
    <property type="evidence" value="ECO:0007669"/>
    <property type="project" value="UniProtKB-SubCell"/>
</dbReference>
<dbReference type="Gene3D" id="2.60.200.30">
    <property type="entry name" value="Probable inorganic polyphosphate/atp-NAD kinase, domain 2"/>
    <property type="match status" value="1"/>
</dbReference>
<feature type="active site" description="Proton acceptor" evidence="6">
    <location>
        <position position="69"/>
    </location>
</feature>
<dbReference type="AlphaFoldDB" id="A0A517ZBE7"/>
<dbReference type="PANTHER" id="PTHR20275:SF0">
    <property type="entry name" value="NAD KINASE"/>
    <property type="match status" value="1"/>
</dbReference>
<feature type="binding site" evidence="6">
    <location>
        <begin position="69"/>
        <end position="70"/>
    </location>
    <ligand>
        <name>NAD(+)</name>
        <dbReference type="ChEBI" id="CHEBI:57540"/>
    </ligand>
</feature>
<gene>
    <name evidence="7" type="primary">ppnK</name>
    <name evidence="6" type="synonym">nadK</name>
    <name evidence="7" type="ORF">Mal4_41700</name>
</gene>
<dbReference type="InterPro" id="IPR017437">
    <property type="entry name" value="ATP-NAD_kinase_PpnK-typ_C"/>
</dbReference>
<dbReference type="GO" id="GO:0019674">
    <property type="term" value="P:NAD+ metabolic process"/>
    <property type="evidence" value="ECO:0007669"/>
    <property type="project" value="InterPro"/>
</dbReference>
<evidence type="ECO:0000313" key="7">
    <source>
        <dbReference type="EMBL" id="QDU39822.1"/>
    </source>
</evidence>
<accession>A0A517ZBE7</accession>
<protein>
    <recommendedName>
        <fullName evidence="6">NAD kinase</fullName>
        <ecNumber evidence="6">2.7.1.23</ecNumber>
    </recommendedName>
    <alternativeName>
        <fullName evidence="6">ATP-dependent NAD kinase</fullName>
    </alternativeName>
</protein>
<dbReference type="Gene3D" id="3.40.50.10330">
    <property type="entry name" value="Probable inorganic polyphosphate/atp-NAD kinase, domain 1"/>
    <property type="match status" value="1"/>
</dbReference>
<evidence type="ECO:0000256" key="5">
    <source>
        <dbReference type="ARBA" id="ARBA00047925"/>
    </source>
</evidence>
<comment type="function">
    <text evidence="6">Involved in the regulation of the intracellular balance of NAD and NADP, and is a key enzyme in the biosynthesis of NADP. Catalyzes specifically the phosphorylation on 2'-hydroxyl of the adenosine moiety of NAD to yield NADP.</text>
</comment>
<keyword evidence="1 6" id="KW-0808">Transferase</keyword>
<dbReference type="RefSeq" id="WP_145370964.1">
    <property type="nucleotide sequence ID" value="NZ_CP036275.1"/>
</dbReference>
<keyword evidence="6" id="KW-0067">ATP-binding</keyword>
<evidence type="ECO:0000256" key="2">
    <source>
        <dbReference type="ARBA" id="ARBA00022777"/>
    </source>
</evidence>
<organism evidence="7 8">
    <name type="scientific">Maioricimonas rarisocia</name>
    <dbReference type="NCBI Taxonomy" id="2528026"/>
    <lineage>
        <taxon>Bacteria</taxon>
        <taxon>Pseudomonadati</taxon>
        <taxon>Planctomycetota</taxon>
        <taxon>Planctomycetia</taxon>
        <taxon>Planctomycetales</taxon>
        <taxon>Planctomycetaceae</taxon>
        <taxon>Maioricimonas</taxon>
    </lineage>
</organism>
<feature type="binding site" evidence="6">
    <location>
        <position position="74"/>
    </location>
    <ligand>
        <name>NAD(+)</name>
        <dbReference type="ChEBI" id="CHEBI:57540"/>
    </ligand>
</feature>
<evidence type="ECO:0000256" key="6">
    <source>
        <dbReference type="HAMAP-Rule" id="MF_00361"/>
    </source>
</evidence>
<keyword evidence="2 6" id="KW-0418">Kinase</keyword>
<feature type="binding site" evidence="6">
    <location>
        <begin position="143"/>
        <end position="144"/>
    </location>
    <ligand>
        <name>NAD(+)</name>
        <dbReference type="ChEBI" id="CHEBI:57540"/>
    </ligand>
</feature>
<comment type="similarity">
    <text evidence="6">Belongs to the NAD kinase family.</text>
</comment>
<dbReference type="KEGG" id="mri:Mal4_41700"/>
<dbReference type="PANTHER" id="PTHR20275">
    <property type="entry name" value="NAD KINASE"/>
    <property type="match status" value="1"/>
</dbReference>
<dbReference type="Pfam" id="PF01513">
    <property type="entry name" value="NAD_kinase"/>
    <property type="match status" value="1"/>
</dbReference>
<keyword evidence="6" id="KW-0963">Cytoplasm</keyword>
<sequence length="293" mass="31637">MAHQPDQTVRLLVFARDPADHVQSAWAEMRPFIESRPALEIAAAYVAGQPDGTPPDSVEADLAVVLGGDGAILRASRQIGKKQIPVVGVNLGRLGFLAELAPGEFRAQIDCIERRAYRIVHHLMYECTLLRADGTTEAHLGLNEIAVLAGASLSMIEVDLSIDGELVTTYSGDGVIISTPVGSTAHSLSAGGPLLRQNLEAFVITPICPHTLTNRPLVDRADGTYELAVPRAPEGVTLVIDGQIKEPLVAGDRILLRRADVTFQLARLPGHSYYKTLHRKLGWGGQPHYGRQK</sequence>
<feature type="binding site" evidence="6">
    <location>
        <position position="181"/>
    </location>
    <ligand>
        <name>NAD(+)</name>
        <dbReference type="ChEBI" id="CHEBI:57540"/>
    </ligand>
</feature>
<evidence type="ECO:0000256" key="1">
    <source>
        <dbReference type="ARBA" id="ARBA00022679"/>
    </source>
</evidence>
<name>A0A517ZBE7_9PLAN</name>
<feature type="binding site" evidence="6">
    <location>
        <position position="243"/>
    </location>
    <ligand>
        <name>NAD(+)</name>
        <dbReference type="ChEBI" id="CHEBI:57540"/>
    </ligand>
</feature>
<comment type="caution">
    <text evidence="6">Lacks conserved residue(s) required for the propagation of feature annotation.</text>
</comment>
<keyword evidence="6" id="KW-0547">Nucleotide-binding</keyword>
<keyword evidence="8" id="KW-1185">Reference proteome</keyword>
<proteinExistence type="inferred from homology"/>
<reference evidence="7 8" key="1">
    <citation type="submission" date="2019-02" db="EMBL/GenBank/DDBJ databases">
        <title>Deep-cultivation of Planctomycetes and their phenomic and genomic characterization uncovers novel biology.</title>
        <authorList>
            <person name="Wiegand S."/>
            <person name="Jogler M."/>
            <person name="Boedeker C."/>
            <person name="Pinto D."/>
            <person name="Vollmers J."/>
            <person name="Rivas-Marin E."/>
            <person name="Kohn T."/>
            <person name="Peeters S.H."/>
            <person name="Heuer A."/>
            <person name="Rast P."/>
            <person name="Oberbeckmann S."/>
            <person name="Bunk B."/>
            <person name="Jeske O."/>
            <person name="Meyerdierks A."/>
            <person name="Storesund J.E."/>
            <person name="Kallscheuer N."/>
            <person name="Luecker S."/>
            <person name="Lage O.M."/>
            <person name="Pohl T."/>
            <person name="Merkel B.J."/>
            <person name="Hornburger P."/>
            <person name="Mueller R.-W."/>
            <person name="Bruemmer F."/>
            <person name="Labrenz M."/>
            <person name="Spormann A.M."/>
            <person name="Op den Camp H."/>
            <person name="Overmann J."/>
            <person name="Amann R."/>
            <person name="Jetten M.S.M."/>
            <person name="Mascher T."/>
            <person name="Medema M.H."/>
            <person name="Devos D.P."/>
            <person name="Kaster A.-K."/>
            <person name="Ovreas L."/>
            <person name="Rohde M."/>
            <person name="Galperin M.Y."/>
            <person name="Jogler C."/>
        </authorList>
    </citation>
    <scope>NUCLEOTIDE SEQUENCE [LARGE SCALE GENOMIC DNA]</scope>
    <source>
        <strain evidence="7 8">Mal4</strain>
    </source>
</reference>
<evidence type="ECO:0000256" key="4">
    <source>
        <dbReference type="ARBA" id="ARBA00023027"/>
    </source>
</evidence>
<dbReference type="EMBL" id="CP036275">
    <property type="protein sequence ID" value="QDU39822.1"/>
    <property type="molecule type" value="Genomic_DNA"/>
</dbReference>
<dbReference type="Pfam" id="PF20143">
    <property type="entry name" value="NAD_kinase_C"/>
    <property type="match status" value="1"/>
</dbReference>
<dbReference type="GO" id="GO:0046872">
    <property type="term" value="F:metal ion binding"/>
    <property type="evidence" value="ECO:0007669"/>
    <property type="project" value="UniProtKB-UniRule"/>
</dbReference>
<dbReference type="HAMAP" id="MF_00361">
    <property type="entry name" value="NAD_kinase"/>
    <property type="match status" value="1"/>
</dbReference>
<dbReference type="InterPro" id="IPR017438">
    <property type="entry name" value="ATP-NAD_kinase_N"/>
</dbReference>
<dbReference type="GO" id="GO:0005524">
    <property type="term" value="F:ATP binding"/>
    <property type="evidence" value="ECO:0007669"/>
    <property type="project" value="UniProtKB-KW"/>
</dbReference>
<feature type="binding site" evidence="6">
    <location>
        <position position="173"/>
    </location>
    <ligand>
        <name>NAD(+)</name>
        <dbReference type="ChEBI" id="CHEBI:57540"/>
    </ligand>
</feature>
<dbReference type="GO" id="GO:0051287">
    <property type="term" value="F:NAD binding"/>
    <property type="evidence" value="ECO:0007669"/>
    <property type="project" value="UniProtKB-ARBA"/>
</dbReference>
<keyword evidence="3 6" id="KW-0521">NADP</keyword>
<evidence type="ECO:0000313" key="8">
    <source>
        <dbReference type="Proteomes" id="UP000320496"/>
    </source>
</evidence>
<dbReference type="EC" id="2.7.1.23" evidence="6"/>
<comment type="subcellular location">
    <subcellularLocation>
        <location evidence="6">Cytoplasm</location>
    </subcellularLocation>
</comment>
<dbReference type="InterPro" id="IPR016064">
    <property type="entry name" value="NAD/diacylglycerol_kinase_sf"/>
</dbReference>
<feature type="binding site" evidence="6">
    <location>
        <begin position="184"/>
        <end position="189"/>
    </location>
    <ligand>
        <name>NAD(+)</name>
        <dbReference type="ChEBI" id="CHEBI:57540"/>
    </ligand>
</feature>
<dbReference type="GO" id="GO:0006741">
    <property type="term" value="P:NADP+ biosynthetic process"/>
    <property type="evidence" value="ECO:0007669"/>
    <property type="project" value="UniProtKB-UniRule"/>
</dbReference>
<dbReference type="SUPFAM" id="SSF111331">
    <property type="entry name" value="NAD kinase/diacylglycerol kinase-like"/>
    <property type="match status" value="1"/>
</dbReference>